<dbReference type="InterPro" id="IPR001862">
    <property type="entry name" value="MAC_perforin"/>
</dbReference>
<comment type="caution">
    <text evidence="23">The sequence shown here is derived from an EMBL/GenBank/DDBJ whole genome shotgun (WGS) entry which is preliminary data.</text>
</comment>
<keyword evidence="12" id="KW-0391">Immunity</keyword>
<feature type="disulfide bond" evidence="22">
    <location>
        <begin position="46"/>
        <end position="64"/>
    </location>
</feature>
<dbReference type="InterPro" id="IPR023415">
    <property type="entry name" value="LDLR_class-A_CS"/>
</dbReference>
<sequence length="198" mass="22514">QTRRRAVEVYAQYGGLECTGNSYETQPCVPTRGCPIEDGCGDRFRCFSGQCISRSLVCNGDHDCEEDSSDEDHCDERQKVCDTDKYPPNTEMTGLGYDVTSQKLKIGVIHTRGFGGKCRKVFSGDGREFYRLSDNVLSYTFKVEAKNDFSYDFYNSSWSYVKETEEHVKSNYAGNKDETRTFTFNKEKITSSWLSGIT</sequence>
<evidence type="ECO:0000256" key="14">
    <source>
        <dbReference type="ARBA" id="ARBA00023058"/>
    </source>
</evidence>
<evidence type="ECO:0000256" key="2">
    <source>
        <dbReference type="ARBA" id="ARBA00004613"/>
    </source>
</evidence>
<dbReference type="InterPro" id="IPR000884">
    <property type="entry name" value="TSP1_rpt"/>
</dbReference>
<gene>
    <name evidence="23" type="ORF">GDO81_002826</name>
</gene>
<comment type="caution">
    <text evidence="22">Lacks conserved residue(s) required for the propagation of feature annotation.</text>
</comment>
<evidence type="ECO:0000313" key="24">
    <source>
        <dbReference type="Proteomes" id="UP000824782"/>
    </source>
</evidence>
<evidence type="ECO:0000256" key="4">
    <source>
        <dbReference type="ARBA" id="ARBA00022525"/>
    </source>
</evidence>
<evidence type="ECO:0000256" key="19">
    <source>
        <dbReference type="ARBA" id="ARBA00073222"/>
    </source>
</evidence>
<evidence type="ECO:0000256" key="7">
    <source>
        <dbReference type="ARBA" id="ARBA00022588"/>
    </source>
</evidence>
<proteinExistence type="inferred from homology"/>
<keyword evidence="18" id="KW-1053">Target membrane</keyword>
<dbReference type="PROSITE" id="PS50068">
    <property type="entry name" value="LDLRA_2"/>
    <property type="match status" value="1"/>
</dbReference>
<dbReference type="PANTHER" id="PTHR45742:SF2">
    <property type="entry name" value="COMPLEMENT COMPONENT C7"/>
    <property type="match status" value="1"/>
</dbReference>
<dbReference type="PANTHER" id="PTHR45742">
    <property type="entry name" value="COMPLEMENT COMPONENT C6"/>
    <property type="match status" value="1"/>
</dbReference>
<dbReference type="GO" id="GO:0045087">
    <property type="term" value="P:innate immune response"/>
    <property type="evidence" value="ECO:0007669"/>
    <property type="project" value="UniProtKB-KW"/>
</dbReference>
<dbReference type="SUPFAM" id="SSF57424">
    <property type="entry name" value="LDL receptor-like module"/>
    <property type="match status" value="1"/>
</dbReference>
<keyword evidence="8" id="KW-0768">Sushi</keyword>
<evidence type="ECO:0000256" key="8">
    <source>
        <dbReference type="ARBA" id="ARBA00022659"/>
    </source>
</evidence>
<dbReference type="GO" id="GO:0005579">
    <property type="term" value="C:membrane attack complex"/>
    <property type="evidence" value="ECO:0007669"/>
    <property type="project" value="UniProtKB-KW"/>
</dbReference>
<evidence type="ECO:0000256" key="22">
    <source>
        <dbReference type="PROSITE-ProRule" id="PRU00124"/>
    </source>
</evidence>
<keyword evidence="9" id="KW-0732">Signal</keyword>
<reference evidence="23" key="1">
    <citation type="thesis" date="2020" institute="ProQuest LLC" country="789 East Eisenhower Parkway, Ann Arbor, MI, USA">
        <title>Comparative Genomics and Chromosome Evolution.</title>
        <authorList>
            <person name="Mudd A.B."/>
        </authorList>
    </citation>
    <scope>NUCLEOTIDE SEQUENCE</scope>
    <source>
        <strain evidence="23">237g6f4</strain>
        <tissue evidence="23">Blood</tissue>
    </source>
</reference>
<dbReference type="GO" id="GO:0044218">
    <property type="term" value="C:other organism cell membrane"/>
    <property type="evidence" value="ECO:0007669"/>
    <property type="project" value="UniProtKB-KW"/>
</dbReference>
<dbReference type="GO" id="GO:0006958">
    <property type="term" value="P:complement activation, classical pathway"/>
    <property type="evidence" value="ECO:0007669"/>
    <property type="project" value="UniProtKB-KW"/>
</dbReference>
<dbReference type="PROSITE" id="PS01209">
    <property type="entry name" value="LDLRA_1"/>
    <property type="match status" value="1"/>
</dbReference>
<evidence type="ECO:0000256" key="11">
    <source>
        <dbReference type="ARBA" id="ARBA00022852"/>
    </source>
</evidence>
<evidence type="ECO:0000256" key="18">
    <source>
        <dbReference type="ARBA" id="ARBA00023298"/>
    </source>
</evidence>
<evidence type="ECO:0000256" key="6">
    <source>
        <dbReference type="ARBA" id="ARBA00022537"/>
    </source>
</evidence>
<keyword evidence="14" id="KW-0473">Membrane attack complex</keyword>
<comment type="subunit">
    <text evidence="21">Monomer or dimer; as a C5b-7 complex it can also form multimeric rosettes. Component of the membrane attack complex (MAC), composed of complement C5b, C6, C7, C8A, C8B, C8G and multiple copies of the pore-forming subunit C9.</text>
</comment>
<evidence type="ECO:0000256" key="12">
    <source>
        <dbReference type="ARBA" id="ARBA00022859"/>
    </source>
</evidence>
<comment type="similarity">
    <text evidence="3">Belongs to the complement C6/C7/C8/C9 family.</text>
</comment>
<dbReference type="GO" id="GO:0031640">
    <property type="term" value="P:killing of cells of another organism"/>
    <property type="evidence" value="ECO:0007669"/>
    <property type="project" value="UniProtKB-KW"/>
</dbReference>
<dbReference type="Proteomes" id="UP000824782">
    <property type="component" value="Unassembled WGS sequence"/>
</dbReference>
<dbReference type="EMBL" id="WNYA01000001">
    <property type="protein sequence ID" value="KAG8598989.1"/>
    <property type="molecule type" value="Genomic_DNA"/>
</dbReference>
<evidence type="ECO:0000313" key="23">
    <source>
        <dbReference type="EMBL" id="KAG8598989.1"/>
    </source>
</evidence>
<evidence type="ECO:0000256" key="1">
    <source>
        <dbReference type="ARBA" id="ARBA00004175"/>
    </source>
</evidence>
<keyword evidence="15" id="KW-0472">Membrane</keyword>
<accession>A0AAV7DN70</accession>
<evidence type="ECO:0000256" key="16">
    <source>
        <dbReference type="ARBA" id="ARBA00023157"/>
    </source>
</evidence>
<keyword evidence="16 22" id="KW-1015">Disulfide bond</keyword>
<evidence type="ECO:0000256" key="17">
    <source>
        <dbReference type="ARBA" id="ARBA00023180"/>
    </source>
</evidence>
<evidence type="ECO:0000256" key="10">
    <source>
        <dbReference type="ARBA" id="ARBA00022737"/>
    </source>
</evidence>
<keyword evidence="11" id="KW-0204">Cytolysis</keyword>
<evidence type="ECO:0000256" key="20">
    <source>
        <dbReference type="ARBA" id="ARBA00093281"/>
    </source>
</evidence>
<dbReference type="SMART" id="SM00192">
    <property type="entry name" value="LDLa"/>
    <property type="match status" value="1"/>
</dbReference>
<dbReference type="Pfam" id="PF00057">
    <property type="entry name" value="Ldl_recept_a"/>
    <property type="match status" value="1"/>
</dbReference>
<keyword evidence="13" id="KW-0180">Complement pathway</keyword>
<keyword evidence="4" id="KW-0964">Secreted</keyword>
<dbReference type="CDD" id="cd00112">
    <property type="entry name" value="LDLa"/>
    <property type="match status" value="1"/>
</dbReference>
<comment type="function">
    <text evidence="20">Component of the membrane attack complex (MAC), a multiprotein complex activated by the complement cascade, which inserts into a target cell membrane and forms a pore, leading to target cell membrane rupture and cell lysis. The MAC is initiated by proteolytic cleavage of C5 into complement C5b in response to the classical, alternative, lectin and GZMK complement pathways. The complement pathways consist in a cascade of proteins that leads to phagocytosis and breakdown of pathogens and signaling that strengthens the adaptive immune system. C7 serves as a membrane anchor. During MAC assembly, associates with C5b and C6 to form the C5b-7 complex, a key lipophilic precursor of the MAC complex, which associates with the outer leaflet and reduces the energy for membrane bending.</text>
</comment>
<dbReference type="GO" id="GO:0005576">
    <property type="term" value="C:extracellular region"/>
    <property type="evidence" value="ECO:0007669"/>
    <property type="project" value="UniProtKB-SubCell"/>
</dbReference>
<keyword evidence="7" id="KW-0399">Innate immunity</keyword>
<keyword evidence="5" id="KW-0245">EGF-like domain</keyword>
<feature type="non-terminal residue" evidence="23">
    <location>
        <position position="1"/>
    </location>
</feature>
<evidence type="ECO:0000256" key="5">
    <source>
        <dbReference type="ARBA" id="ARBA00022536"/>
    </source>
</evidence>
<dbReference type="InterPro" id="IPR036055">
    <property type="entry name" value="LDL_receptor-like_sf"/>
</dbReference>
<organism evidence="23 24">
    <name type="scientific">Engystomops pustulosus</name>
    <name type="common">Tungara frog</name>
    <name type="synonym">Physalaemus pustulosus</name>
    <dbReference type="NCBI Taxonomy" id="76066"/>
    <lineage>
        <taxon>Eukaryota</taxon>
        <taxon>Metazoa</taxon>
        <taxon>Chordata</taxon>
        <taxon>Craniata</taxon>
        <taxon>Vertebrata</taxon>
        <taxon>Euteleostomi</taxon>
        <taxon>Amphibia</taxon>
        <taxon>Batrachia</taxon>
        <taxon>Anura</taxon>
        <taxon>Neobatrachia</taxon>
        <taxon>Hyloidea</taxon>
        <taxon>Leptodactylidae</taxon>
        <taxon>Leiuperinae</taxon>
        <taxon>Engystomops</taxon>
    </lineage>
</organism>
<keyword evidence="6" id="KW-1052">Target cell membrane</keyword>
<evidence type="ECO:0000256" key="3">
    <source>
        <dbReference type="ARBA" id="ARBA00009214"/>
    </source>
</evidence>
<dbReference type="Gene3D" id="4.10.400.10">
    <property type="entry name" value="Low-density Lipoprotein Receptor"/>
    <property type="match status" value="1"/>
</dbReference>
<dbReference type="InterPro" id="IPR002172">
    <property type="entry name" value="LDrepeatLR_classA_rpt"/>
</dbReference>
<evidence type="ECO:0000256" key="9">
    <source>
        <dbReference type="ARBA" id="ARBA00022729"/>
    </source>
</evidence>
<name>A0AAV7DN70_ENGPU</name>
<keyword evidence="17" id="KW-0325">Glycoprotein</keyword>
<evidence type="ECO:0000256" key="15">
    <source>
        <dbReference type="ARBA" id="ARBA00023136"/>
    </source>
</evidence>
<keyword evidence="24" id="KW-1185">Reference proteome</keyword>
<keyword evidence="10" id="KW-0677">Repeat</keyword>
<dbReference type="AlphaFoldDB" id="A0AAV7DN70"/>
<evidence type="ECO:0000256" key="13">
    <source>
        <dbReference type="ARBA" id="ARBA00022875"/>
    </source>
</evidence>
<protein>
    <recommendedName>
        <fullName evidence="19">Complement component C7</fullName>
    </recommendedName>
</protein>
<dbReference type="FunFam" id="4.10.400.10:FF:000099">
    <property type="entry name" value="Complement component C7"/>
    <property type="match status" value="1"/>
</dbReference>
<evidence type="ECO:0000256" key="21">
    <source>
        <dbReference type="ARBA" id="ARBA00093478"/>
    </source>
</evidence>
<dbReference type="PROSITE" id="PS50092">
    <property type="entry name" value="TSP1"/>
    <property type="match status" value="1"/>
</dbReference>
<comment type="subcellular location">
    <subcellularLocation>
        <location evidence="2">Secreted</location>
    </subcellularLocation>
    <subcellularLocation>
        <location evidence="1">Target cell membrane</location>
    </subcellularLocation>
</comment>
<dbReference type="PRINTS" id="PR00764">
    <property type="entry name" value="COMPLEMENTC9"/>
</dbReference>